<proteinExistence type="predicted"/>
<dbReference type="EMBL" id="PFVS01000116">
    <property type="protein sequence ID" value="PJA82540.1"/>
    <property type="molecule type" value="Genomic_DNA"/>
</dbReference>
<gene>
    <name evidence="1" type="ORF">CO146_02940</name>
</gene>
<sequence length="364" mass="40147">MSMTKKLHNLQTKSENLTLLTLIILLTLVSVLFVTSCAKKKPELTPIRIGWQVAWAVQGQIAQSLKHTNIMELNGLKGGFKGFTYGAPLNEAALAGEIDVGFLGEQPAVSLIARNSKWKVVARLFNTRLAIIIPPESGITQIADLKGKTVAIPFGSTAHRLALGWLIDSGLTPNKDVQVINMDIAEQAGVVLAGTKKKWKGNIDALVSWDPNIAIFQNKGFAKILKYDLGLAVVVMSEDFMNKYPEAASAFLSAYIEAYYYYVINQRTANKWFAEEARIQFDPSILDIAASFEPNMKAQSIKSINVNITEDHVQSMQRGAEFGYSLKLTTVKPDMKTAIEGTLLPKALQKLQESPIDYSKVEVR</sequence>
<reference evidence="2" key="1">
    <citation type="submission" date="2017-09" db="EMBL/GenBank/DDBJ databases">
        <title>Depth-based differentiation of microbial function through sediment-hosted aquifers and enrichment of novel symbionts in the deep terrestrial subsurface.</title>
        <authorList>
            <person name="Probst A.J."/>
            <person name="Ladd B."/>
            <person name="Jarett J.K."/>
            <person name="Geller-Mcgrath D.E."/>
            <person name="Sieber C.M.K."/>
            <person name="Emerson J.B."/>
            <person name="Anantharaman K."/>
            <person name="Thomas B.C."/>
            <person name="Malmstrom R."/>
            <person name="Stieglmeier M."/>
            <person name="Klingl A."/>
            <person name="Woyke T."/>
            <person name="Ryan C.M."/>
            <person name="Banfield J.F."/>
        </authorList>
    </citation>
    <scope>NUCLEOTIDE SEQUENCE [LARGE SCALE GENOMIC DNA]</scope>
</reference>
<evidence type="ECO:0000313" key="2">
    <source>
        <dbReference type="Proteomes" id="UP000230178"/>
    </source>
</evidence>
<name>A0A2M7Z2K5_9BACT</name>
<accession>A0A2M7Z2K5</accession>
<dbReference type="AlphaFoldDB" id="A0A2M7Z2K5"/>
<dbReference type="Gene3D" id="3.40.190.10">
    <property type="entry name" value="Periplasmic binding protein-like II"/>
    <property type="match status" value="2"/>
</dbReference>
<comment type="caution">
    <text evidence="1">The sequence shown here is derived from an EMBL/GenBank/DDBJ whole genome shotgun (WGS) entry which is preliminary data.</text>
</comment>
<protein>
    <recommendedName>
        <fullName evidence="3">SsuA/THI5-like domain-containing protein</fullName>
    </recommendedName>
</protein>
<dbReference type="CDD" id="cd01008">
    <property type="entry name" value="PBP2_NrtA_SsuA_CpmA_like"/>
    <property type="match status" value="1"/>
</dbReference>
<dbReference type="Proteomes" id="UP000230178">
    <property type="component" value="Unassembled WGS sequence"/>
</dbReference>
<evidence type="ECO:0000313" key="1">
    <source>
        <dbReference type="EMBL" id="PJA82540.1"/>
    </source>
</evidence>
<dbReference type="SUPFAM" id="SSF53850">
    <property type="entry name" value="Periplasmic binding protein-like II"/>
    <property type="match status" value="1"/>
</dbReference>
<organism evidence="1 2">
    <name type="scientific">Candidatus Nealsonbacteria bacterium CG_4_9_14_3_um_filter_37_29</name>
    <dbReference type="NCBI Taxonomy" id="1974696"/>
    <lineage>
        <taxon>Bacteria</taxon>
        <taxon>Candidatus Nealsoniibacteriota</taxon>
    </lineage>
</organism>
<dbReference type="Pfam" id="PF13379">
    <property type="entry name" value="NMT1_2"/>
    <property type="match status" value="1"/>
</dbReference>
<evidence type="ECO:0008006" key="3">
    <source>
        <dbReference type="Google" id="ProtNLM"/>
    </source>
</evidence>
<dbReference type="PANTHER" id="PTHR30024">
    <property type="entry name" value="ALIPHATIC SULFONATES-BINDING PROTEIN-RELATED"/>
    <property type="match status" value="1"/>
</dbReference>